<name>A0A8S0ZCJ9_ARCPL</name>
<dbReference type="Pfam" id="PF13843">
    <property type="entry name" value="DDE_Tnp_1_7"/>
    <property type="match status" value="1"/>
</dbReference>
<dbReference type="AlphaFoldDB" id="A0A8S0ZCJ9"/>
<dbReference type="PANTHER" id="PTHR46599">
    <property type="entry name" value="PIGGYBAC TRANSPOSABLE ELEMENT-DERIVED PROTEIN 4"/>
    <property type="match status" value="1"/>
</dbReference>
<comment type="caution">
    <text evidence="4">The sequence shown here is derived from an EMBL/GenBank/DDBJ whole genome shotgun (WGS) entry which is preliminary data.</text>
</comment>
<dbReference type="EMBL" id="CADEBD010000286">
    <property type="protein sequence ID" value="CAB3229539.1"/>
    <property type="molecule type" value="Genomic_DNA"/>
</dbReference>
<evidence type="ECO:0000259" key="2">
    <source>
        <dbReference type="Pfam" id="PF13843"/>
    </source>
</evidence>
<dbReference type="PANTHER" id="PTHR46599:SF3">
    <property type="entry name" value="PIGGYBAC TRANSPOSABLE ELEMENT-DERIVED PROTEIN 4"/>
    <property type="match status" value="1"/>
</dbReference>
<evidence type="ECO:0000313" key="4">
    <source>
        <dbReference type="EMBL" id="CAB3229539.1"/>
    </source>
</evidence>
<evidence type="ECO:0000259" key="3">
    <source>
        <dbReference type="Pfam" id="PF25597"/>
    </source>
</evidence>
<dbReference type="InterPro" id="IPR012337">
    <property type="entry name" value="RNaseH-like_sf"/>
</dbReference>
<dbReference type="InterPro" id="IPR057670">
    <property type="entry name" value="SH3_retrovirus"/>
</dbReference>
<organism evidence="4 5">
    <name type="scientific">Arctia plantaginis</name>
    <name type="common">Wood tiger moth</name>
    <name type="synonym">Phalaena plantaginis</name>
    <dbReference type="NCBI Taxonomy" id="874455"/>
    <lineage>
        <taxon>Eukaryota</taxon>
        <taxon>Metazoa</taxon>
        <taxon>Ecdysozoa</taxon>
        <taxon>Arthropoda</taxon>
        <taxon>Hexapoda</taxon>
        <taxon>Insecta</taxon>
        <taxon>Pterygota</taxon>
        <taxon>Neoptera</taxon>
        <taxon>Endopterygota</taxon>
        <taxon>Lepidoptera</taxon>
        <taxon>Glossata</taxon>
        <taxon>Ditrysia</taxon>
        <taxon>Noctuoidea</taxon>
        <taxon>Erebidae</taxon>
        <taxon>Arctiinae</taxon>
        <taxon>Arctia</taxon>
    </lineage>
</organism>
<reference evidence="4 5" key="1">
    <citation type="submission" date="2020-04" db="EMBL/GenBank/DDBJ databases">
        <authorList>
            <person name="Wallbank WR R."/>
            <person name="Pardo Diaz C."/>
            <person name="Kozak K."/>
            <person name="Martin S."/>
            <person name="Jiggins C."/>
            <person name="Moest M."/>
            <person name="Warren A I."/>
            <person name="Byers J.R.P. K."/>
            <person name="Montejo-Kovacevich G."/>
            <person name="Yen C E."/>
        </authorList>
    </citation>
    <scope>NUCLEOTIDE SEQUENCE [LARGE SCALE GENOMIC DNA]</scope>
</reference>
<dbReference type="Gene3D" id="3.30.420.10">
    <property type="entry name" value="Ribonuclease H-like superfamily/Ribonuclease H"/>
    <property type="match status" value="1"/>
</dbReference>
<evidence type="ECO:0000256" key="1">
    <source>
        <dbReference type="SAM" id="MobiDB-lite"/>
    </source>
</evidence>
<gene>
    <name evidence="4" type="ORF">APLA_LOCUS4143</name>
</gene>
<dbReference type="InterPro" id="IPR036397">
    <property type="entry name" value="RNaseH_sf"/>
</dbReference>
<proteinExistence type="predicted"/>
<accession>A0A8S0ZCJ9</accession>
<dbReference type="InterPro" id="IPR029526">
    <property type="entry name" value="PGBD"/>
</dbReference>
<feature type="compositionally biased region" description="Acidic residues" evidence="1">
    <location>
        <begin position="591"/>
        <end position="602"/>
    </location>
</feature>
<dbReference type="Pfam" id="PF05380">
    <property type="entry name" value="Peptidase_A17"/>
    <property type="match status" value="1"/>
</dbReference>
<dbReference type="InterPro" id="IPR008042">
    <property type="entry name" value="Retrotrans_Pao"/>
</dbReference>
<dbReference type="Pfam" id="PF25597">
    <property type="entry name" value="SH3_retrovirus"/>
    <property type="match status" value="1"/>
</dbReference>
<evidence type="ECO:0008006" key="6">
    <source>
        <dbReference type="Google" id="ProtNLM"/>
    </source>
</evidence>
<dbReference type="Proteomes" id="UP000494256">
    <property type="component" value="Unassembled WGS sequence"/>
</dbReference>
<feature type="domain" description="Retroviral polymerase SH3-like" evidence="3">
    <location>
        <begin position="129"/>
        <end position="166"/>
    </location>
</feature>
<feature type="compositionally biased region" description="Low complexity" evidence="1">
    <location>
        <begin position="574"/>
        <end position="590"/>
    </location>
</feature>
<dbReference type="GO" id="GO:0003676">
    <property type="term" value="F:nucleic acid binding"/>
    <property type="evidence" value="ECO:0007669"/>
    <property type="project" value="InterPro"/>
</dbReference>
<protein>
    <recommendedName>
        <fullName evidence="6">PiggyBac transposable element-derived protein domain-containing protein</fullName>
    </recommendedName>
</protein>
<evidence type="ECO:0000313" key="5">
    <source>
        <dbReference type="Proteomes" id="UP000494256"/>
    </source>
</evidence>
<sequence>MGIDGILEDVLFCPEVSYNLLSVSKIQRAGLTIIFDQDGAHIFKDGKILINERMIRTVTEKARAMLSGAKLEKVFWGEAVLTAVYLINLTPTKAFSTPIEQSRTPFEMWYNRKPKINYLRVFGSTDNVHNKTNKNKFDDKSWKGILVVYEPNGYKVWNTESSKYVTTPPQCGENLNTKRKILSYISKIFDPLGIIGPIVVVAKMFMQDLWSLKLGWDDVLPLQSFQVWERFFNNASKKQIIKDATLTPKELEAVLLIVVRLVQREHFSHDISSIVKGNKLRSGLASLHPFVDAQGVLRVGEIESRVKILSNVKVCPPIALPVFKNEAKDDSNDSDYEIFPNLKRKRIQREPRINVSPITNKKFALLENAHAINILSPSHSLHKKDNNIEERVQYSAHNDFVPLKDLSVTVPSPAILLTPTQKRIINVSSQISTPDSISRFCTSNSRCPSLDNISLMPLDETEIVNTNNLQCTNLIETKDVERTFSYTFEEENEDTDIIAIQKNISQKRTNNYVTLNTNNNNMITIENGIKNTTTEEMLALPLNNKTPEKSFDLQLMIEERGYISESVSEVSFSTTNEENLSFEKSSLSSSEDSDELEDDDESRIESDWLHSQEQGFEEEPWVDITDEIPDFAENTLDCKILLPTDNKTPIEIYDLFVTEEIINKMVKETNDYAEKYLVDNAHTIKQKSRVKAWKPTNFEEMRQFFGYIKNKSHKYGVKIYKLCTPEGYTYRMIVYTGKEANKREQDHGLKTVMKLVAGLEDAGRTVVADNFYSSIKLAELLLTRKTFYCGTLRSNRKGVPKEIVCTKVRKGQVYGKMSESGVRIIKWCDKREVLMLTTCKDHKAELVNTGKQSRLTNEPIRKPKCVLMYNENKKGIDYSDQMASYYSVLKRGLKWYRKVVMEFLFGTSVVNAWLIYNMSNPKKMSKKDFTECLIESLTGKSIFGNAMLTAQQLEFIKDLLNILRPLEVITKEILGEAYVTASKIIPIVSCLIETYNKMKTSTDIGAKTRTLIVDGLKKRFGSVEQVHLLAAATILDP</sequence>
<dbReference type="OrthoDB" id="6583604at2759"/>
<feature type="region of interest" description="Disordered" evidence="1">
    <location>
        <begin position="574"/>
        <end position="604"/>
    </location>
</feature>
<dbReference type="SUPFAM" id="SSF53098">
    <property type="entry name" value="Ribonuclease H-like"/>
    <property type="match status" value="2"/>
</dbReference>
<feature type="domain" description="PiggyBac transposable element-derived protein" evidence="2">
    <location>
        <begin position="707"/>
        <end position="913"/>
    </location>
</feature>